<evidence type="ECO:0000313" key="2">
    <source>
        <dbReference type="Proteomes" id="UP000886523"/>
    </source>
</evidence>
<keyword evidence="2" id="KW-1185">Reference proteome</keyword>
<evidence type="ECO:0000313" key="1">
    <source>
        <dbReference type="EMBL" id="KAF9508342.1"/>
    </source>
</evidence>
<comment type="caution">
    <text evidence="1">The sequence shown here is derived from an EMBL/GenBank/DDBJ whole genome shotgun (WGS) entry which is preliminary data.</text>
</comment>
<organism evidence="1 2">
    <name type="scientific">Hydnum rufescens UP504</name>
    <dbReference type="NCBI Taxonomy" id="1448309"/>
    <lineage>
        <taxon>Eukaryota</taxon>
        <taxon>Fungi</taxon>
        <taxon>Dikarya</taxon>
        <taxon>Basidiomycota</taxon>
        <taxon>Agaricomycotina</taxon>
        <taxon>Agaricomycetes</taxon>
        <taxon>Cantharellales</taxon>
        <taxon>Hydnaceae</taxon>
        <taxon>Hydnum</taxon>
    </lineage>
</organism>
<dbReference type="OrthoDB" id="3259529at2759"/>
<dbReference type="SUPFAM" id="SSF81301">
    <property type="entry name" value="Nucleotidyltransferase"/>
    <property type="match status" value="1"/>
</dbReference>
<proteinExistence type="predicted"/>
<dbReference type="AlphaFoldDB" id="A0A9P6DNV4"/>
<dbReference type="InterPro" id="IPR043519">
    <property type="entry name" value="NT_sf"/>
</dbReference>
<gene>
    <name evidence="1" type="ORF">BS47DRAFT_237502</name>
</gene>
<accession>A0A9P6DNV4</accession>
<dbReference type="EMBL" id="MU129061">
    <property type="protein sequence ID" value="KAF9508342.1"/>
    <property type="molecule type" value="Genomic_DNA"/>
</dbReference>
<protein>
    <submittedName>
        <fullName evidence="1">Uncharacterized protein</fullName>
    </submittedName>
</protein>
<dbReference type="Proteomes" id="UP000886523">
    <property type="component" value="Unassembled WGS sequence"/>
</dbReference>
<reference evidence="1" key="1">
    <citation type="journal article" date="2020" name="Nat. Commun.">
        <title>Large-scale genome sequencing of mycorrhizal fungi provides insights into the early evolution of symbiotic traits.</title>
        <authorList>
            <person name="Miyauchi S."/>
            <person name="Kiss E."/>
            <person name="Kuo A."/>
            <person name="Drula E."/>
            <person name="Kohler A."/>
            <person name="Sanchez-Garcia M."/>
            <person name="Morin E."/>
            <person name="Andreopoulos B."/>
            <person name="Barry K.W."/>
            <person name="Bonito G."/>
            <person name="Buee M."/>
            <person name="Carver A."/>
            <person name="Chen C."/>
            <person name="Cichocki N."/>
            <person name="Clum A."/>
            <person name="Culley D."/>
            <person name="Crous P.W."/>
            <person name="Fauchery L."/>
            <person name="Girlanda M."/>
            <person name="Hayes R.D."/>
            <person name="Keri Z."/>
            <person name="LaButti K."/>
            <person name="Lipzen A."/>
            <person name="Lombard V."/>
            <person name="Magnuson J."/>
            <person name="Maillard F."/>
            <person name="Murat C."/>
            <person name="Nolan M."/>
            <person name="Ohm R.A."/>
            <person name="Pangilinan J."/>
            <person name="Pereira M.F."/>
            <person name="Perotto S."/>
            <person name="Peter M."/>
            <person name="Pfister S."/>
            <person name="Riley R."/>
            <person name="Sitrit Y."/>
            <person name="Stielow J.B."/>
            <person name="Szollosi G."/>
            <person name="Zifcakova L."/>
            <person name="Stursova M."/>
            <person name="Spatafora J.W."/>
            <person name="Tedersoo L."/>
            <person name="Vaario L.M."/>
            <person name="Yamada A."/>
            <person name="Yan M."/>
            <person name="Wang P."/>
            <person name="Xu J."/>
            <person name="Bruns T."/>
            <person name="Baldrian P."/>
            <person name="Vilgalys R."/>
            <person name="Dunand C."/>
            <person name="Henrissat B."/>
            <person name="Grigoriev I.V."/>
            <person name="Hibbett D."/>
            <person name="Nagy L.G."/>
            <person name="Martin F.M."/>
        </authorList>
    </citation>
    <scope>NUCLEOTIDE SEQUENCE</scope>
    <source>
        <strain evidence="1">UP504</strain>
    </source>
</reference>
<sequence length="250" mass="27602">MPLVCPHHFLSPPTPFPLKASLEQPGSESIEPDARARLLRFTPASFYSMALVVDNSTLAQAALAVHDVLERNSLAHVFLGGFELALLGNTRGTKDIDVEVAKPFIRGFQKVREAFEADEAFLVFNGTTEEGIRAIWGRAVGVDILMRGGGRFPRSTMNLTIGPPLPFGRTQPTLPFLTPTHLLIEKVRCAGERLKVVDVIDILFIYDTLAVRNSRIDLSKVRRRLTEDEIARARSNHPEIGRVLDAIAVA</sequence>
<name>A0A9P6DNV4_9AGAM</name>